<reference evidence="5" key="1">
    <citation type="submission" date="2025-08" db="UniProtKB">
        <authorList>
            <consortium name="RefSeq"/>
        </authorList>
    </citation>
    <scope>IDENTIFICATION</scope>
    <source>
        <tissue evidence="5">Muscle</tissue>
    </source>
</reference>
<protein>
    <submittedName>
        <fullName evidence="5">Uncharacterized protein LOC111089178</fullName>
    </submittedName>
</protein>
<feature type="compositionally biased region" description="Basic and acidic residues" evidence="2">
    <location>
        <begin position="100"/>
        <end position="119"/>
    </location>
</feature>
<feature type="signal peptide" evidence="3">
    <location>
        <begin position="1"/>
        <end position="15"/>
    </location>
</feature>
<feature type="compositionally biased region" description="Basic and acidic residues" evidence="2">
    <location>
        <begin position="152"/>
        <end position="208"/>
    </location>
</feature>
<keyword evidence="1" id="KW-0193">Cuticle</keyword>
<accession>A0ABM1TLV9</accession>
<feature type="region of interest" description="Disordered" evidence="2">
    <location>
        <begin position="95"/>
        <end position="254"/>
    </location>
</feature>
<feature type="chain" id="PRO_5045586632" evidence="3">
    <location>
        <begin position="16"/>
        <end position="384"/>
    </location>
</feature>
<evidence type="ECO:0000256" key="2">
    <source>
        <dbReference type="SAM" id="MobiDB-lite"/>
    </source>
</evidence>
<evidence type="ECO:0000313" key="4">
    <source>
        <dbReference type="Proteomes" id="UP000694941"/>
    </source>
</evidence>
<dbReference type="Proteomes" id="UP000694941">
    <property type="component" value="Unplaced"/>
</dbReference>
<sequence length="384" mass="43626">MIQVLLPLFCALCLADSSAPFYKINPDGSRLLQYEAGTLARRNFREEVTNPDGSVVGRYGFHDPTGHLHVVQYHSGSHGYVAKGDAGVYYGSTEELGTTGERKKDEEVVKEDEMKDQKQEGSIIEDDDSMDEGENAKKENAINEDATEDMEKDTKDKETDAVDKKEETKDKEDDAVDKKEDAKDASTSDDEKTVKDEMKDEKDNKDSENDQSNPEEPYEKDPEITALFPIPEYGRRRLTIGQSDKTKDEEEESRFYSSGHIFNVPLSSGFPKWYDPRNQPLTWPHPIFRLQDSSTGQYVPFEHPWILEKSGSKEKDLIPNTYPFNYVGSLKKESTSQVKSDGAVTTTTFQYAHPSHFYYPQPILPFVHRPKKSPFLVPGYSLYA</sequence>
<keyword evidence="4" id="KW-1185">Reference proteome</keyword>
<dbReference type="RefSeq" id="XP_022256865.1">
    <property type="nucleotide sequence ID" value="XM_022401157.1"/>
</dbReference>
<proteinExistence type="predicted"/>
<keyword evidence="3" id="KW-0732">Signal</keyword>
<feature type="compositionally biased region" description="Acidic residues" evidence="2">
    <location>
        <begin position="123"/>
        <end position="133"/>
    </location>
</feature>
<dbReference type="GeneID" id="111089178"/>
<dbReference type="Pfam" id="PF00379">
    <property type="entry name" value="Chitin_bind_4"/>
    <property type="match status" value="1"/>
</dbReference>
<gene>
    <name evidence="5" type="primary">LOC111089178</name>
</gene>
<dbReference type="InterPro" id="IPR000618">
    <property type="entry name" value="Insect_cuticle"/>
</dbReference>
<name>A0ABM1TLV9_LIMPO</name>
<evidence type="ECO:0000256" key="1">
    <source>
        <dbReference type="PROSITE-ProRule" id="PRU00497"/>
    </source>
</evidence>
<dbReference type="PROSITE" id="PS51155">
    <property type="entry name" value="CHIT_BIND_RR_2"/>
    <property type="match status" value="1"/>
</dbReference>
<evidence type="ECO:0000256" key="3">
    <source>
        <dbReference type="SAM" id="SignalP"/>
    </source>
</evidence>
<organism evidence="4 5">
    <name type="scientific">Limulus polyphemus</name>
    <name type="common">Atlantic horseshoe crab</name>
    <dbReference type="NCBI Taxonomy" id="6850"/>
    <lineage>
        <taxon>Eukaryota</taxon>
        <taxon>Metazoa</taxon>
        <taxon>Ecdysozoa</taxon>
        <taxon>Arthropoda</taxon>
        <taxon>Chelicerata</taxon>
        <taxon>Merostomata</taxon>
        <taxon>Xiphosura</taxon>
        <taxon>Limulidae</taxon>
        <taxon>Limulus</taxon>
    </lineage>
</organism>
<evidence type="ECO:0000313" key="5">
    <source>
        <dbReference type="RefSeq" id="XP_022256865.1"/>
    </source>
</evidence>